<feature type="region of interest" description="Disordered" evidence="1">
    <location>
        <begin position="296"/>
        <end position="350"/>
    </location>
</feature>
<comment type="caution">
    <text evidence="2">The sequence shown here is derived from an EMBL/GenBank/DDBJ whole genome shotgun (WGS) entry which is preliminary data.</text>
</comment>
<gene>
    <name evidence="2" type="ORF">ACJRO7_012716</name>
</gene>
<sequence>MKLLGWMHRKFRQTGGEPLKDLVTGNPCNCLSGQRSIDDQEYYQHTNYGVKPARHGQLENRLRKSFASLEVARAEYENRQQEEFLVGEPQLFPGFLAIGTLGSDTPLSDPSTPTFDNSVDYITEKETEMTENELRLINDELEKVLVAEAKEDSSNDSSGRSSQVSMGRSSHGSTITLSGKPILEGQETNNGSTNTVYPLQGYLFGSAIELSETTAAVKKEHRTSLGELFQRSKLTEDVHELKPEREERHTAVNLMKKKLKKKMLLPSRSSTATVGMNVDSTSAETKLQKILQMFHRKVHPESSASTKKTEKKQQKESKKKTNQESKKKNRDQELHNKPPQFKLAGSESNGNRECWIKTDADYLVLEL</sequence>
<feature type="compositionally biased region" description="Basic and acidic residues" evidence="1">
    <location>
        <begin position="307"/>
        <end position="336"/>
    </location>
</feature>
<keyword evidence="3" id="KW-1185">Reference proteome</keyword>
<dbReference type="AlphaFoldDB" id="A0ABD3LKG5"/>
<dbReference type="PANTHER" id="PTHR34959">
    <property type="entry name" value="PROTEIN LAZY 1"/>
    <property type="match status" value="1"/>
</dbReference>
<dbReference type="InterPro" id="IPR038928">
    <property type="entry name" value="LAZY1"/>
</dbReference>
<feature type="compositionally biased region" description="Low complexity" evidence="1">
    <location>
        <begin position="155"/>
        <end position="165"/>
    </location>
</feature>
<proteinExistence type="predicted"/>
<dbReference type="Proteomes" id="UP001634007">
    <property type="component" value="Unassembled WGS sequence"/>
</dbReference>
<feature type="region of interest" description="Disordered" evidence="1">
    <location>
        <begin position="148"/>
        <end position="191"/>
    </location>
</feature>
<reference evidence="2 3" key="1">
    <citation type="submission" date="2024-11" db="EMBL/GenBank/DDBJ databases">
        <title>Chromosome-level genome assembly of Eucalyptus globulus Labill. provides insights into its genome evolution.</title>
        <authorList>
            <person name="Li X."/>
        </authorList>
    </citation>
    <scope>NUCLEOTIDE SEQUENCE [LARGE SCALE GENOMIC DNA]</scope>
    <source>
        <strain evidence="2">CL2024</strain>
        <tissue evidence="2">Fresh tender leaves</tissue>
    </source>
</reference>
<evidence type="ECO:0000313" key="2">
    <source>
        <dbReference type="EMBL" id="KAL3751937.1"/>
    </source>
</evidence>
<accession>A0ABD3LKG5</accession>
<dbReference type="PANTHER" id="PTHR34959:SF3">
    <property type="entry name" value="PROTEIN LAZY 1"/>
    <property type="match status" value="1"/>
</dbReference>
<dbReference type="EMBL" id="JBJKBG010000002">
    <property type="protein sequence ID" value="KAL3751937.1"/>
    <property type="molecule type" value="Genomic_DNA"/>
</dbReference>
<evidence type="ECO:0000313" key="3">
    <source>
        <dbReference type="Proteomes" id="UP001634007"/>
    </source>
</evidence>
<protein>
    <recommendedName>
        <fullName evidence="4">LAZY1</fullName>
    </recommendedName>
</protein>
<organism evidence="2 3">
    <name type="scientific">Eucalyptus globulus</name>
    <name type="common">Tasmanian blue gum</name>
    <dbReference type="NCBI Taxonomy" id="34317"/>
    <lineage>
        <taxon>Eukaryota</taxon>
        <taxon>Viridiplantae</taxon>
        <taxon>Streptophyta</taxon>
        <taxon>Embryophyta</taxon>
        <taxon>Tracheophyta</taxon>
        <taxon>Spermatophyta</taxon>
        <taxon>Magnoliopsida</taxon>
        <taxon>eudicotyledons</taxon>
        <taxon>Gunneridae</taxon>
        <taxon>Pentapetalae</taxon>
        <taxon>rosids</taxon>
        <taxon>malvids</taxon>
        <taxon>Myrtales</taxon>
        <taxon>Myrtaceae</taxon>
        <taxon>Myrtoideae</taxon>
        <taxon>Eucalypteae</taxon>
        <taxon>Eucalyptus</taxon>
    </lineage>
</organism>
<name>A0ABD3LKG5_EUCGL</name>
<feature type="compositionally biased region" description="Polar residues" evidence="1">
    <location>
        <begin position="166"/>
        <end position="177"/>
    </location>
</feature>
<evidence type="ECO:0008006" key="4">
    <source>
        <dbReference type="Google" id="ProtNLM"/>
    </source>
</evidence>
<evidence type="ECO:0000256" key="1">
    <source>
        <dbReference type="SAM" id="MobiDB-lite"/>
    </source>
</evidence>